<dbReference type="WBParaSite" id="HPBE_0002011601-mRNA-1">
    <property type="protein sequence ID" value="HPBE_0002011601-mRNA-1"/>
    <property type="gene ID" value="HPBE_0002011601"/>
</dbReference>
<dbReference type="GO" id="GO:0046983">
    <property type="term" value="F:protein dimerization activity"/>
    <property type="evidence" value="ECO:0007669"/>
    <property type="project" value="InterPro"/>
</dbReference>
<dbReference type="GO" id="GO:0006357">
    <property type="term" value="P:regulation of transcription by RNA polymerase II"/>
    <property type="evidence" value="ECO:0007669"/>
    <property type="project" value="TreeGrafter"/>
</dbReference>
<sequence>MCWSCLYTLLCRMIEQKNSLAFALAEAIPEHVKFDGSDWERIREIVGVLKPIDFAIGLVKHRYFTPISVVIPLYKVILRQLRGDSSCLEAVKDAICSTLEDVMSGCEDRDEFFLATFVDPRFRSAYFTCNKRQEILEKLEDMAFLPVQAPVSTAEPTFEDSSNPFIAFRKFEPPAASSPANPSKIEAGTRALAELEDYLSQDPSFATDPYEFWQNEVNSAKYPLIKKLASKYLSAPGISVDCQAVFSQLELLNGDLRKNWEPEELDKLLFLHHNILIFGF</sequence>
<accession>A0A183GD25</accession>
<evidence type="ECO:0000313" key="3">
    <source>
        <dbReference type="Proteomes" id="UP000050761"/>
    </source>
</evidence>
<keyword evidence="3" id="KW-1185">Reference proteome</keyword>
<dbReference type="PANTHER" id="PTHR46169:SF29">
    <property type="entry name" value="DNA REPLICATION-RELATED ELEMENT FACTOR, ISOFORM A"/>
    <property type="match status" value="1"/>
</dbReference>
<dbReference type="InterPro" id="IPR012337">
    <property type="entry name" value="RNaseH-like_sf"/>
</dbReference>
<dbReference type="GO" id="GO:0005634">
    <property type="term" value="C:nucleus"/>
    <property type="evidence" value="ECO:0007669"/>
    <property type="project" value="TreeGrafter"/>
</dbReference>
<protein>
    <submittedName>
        <fullName evidence="4">Dimer_Tnp_hAT domain-containing protein</fullName>
    </submittedName>
</protein>
<dbReference type="InterPro" id="IPR008906">
    <property type="entry name" value="HATC_C_dom"/>
</dbReference>
<evidence type="ECO:0000313" key="2">
    <source>
        <dbReference type="EMBL" id="VDP18319.1"/>
    </source>
</evidence>
<name>A0A183GD25_HELPZ</name>
<reference evidence="2 3" key="1">
    <citation type="submission" date="2018-11" db="EMBL/GenBank/DDBJ databases">
        <authorList>
            <consortium name="Pathogen Informatics"/>
        </authorList>
    </citation>
    <scope>NUCLEOTIDE SEQUENCE [LARGE SCALE GENOMIC DNA]</scope>
</reference>
<reference evidence="4" key="2">
    <citation type="submission" date="2019-09" db="UniProtKB">
        <authorList>
            <consortium name="WormBaseParasite"/>
        </authorList>
    </citation>
    <scope>IDENTIFICATION</scope>
</reference>
<dbReference type="AlphaFoldDB" id="A0A183GD25"/>
<accession>A0A3P8F2K9</accession>
<dbReference type="Pfam" id="PF05699">
    <property type="entry name" value="Dimer_Tnp_hAT"/>
    <property type="match status" value="1"/>
</dbReference>
<organism evidence="3 4">
    <name type="scientific">Heligmosomoides polygyrus</name>
    <name type="common">Parasitic roundworm</name>
    <dbReference type="NCBI Taxonomy" id="6339"/>
    <lineage>
        <taxon>Eukaryota</taxon>
        <taxon>Metazoa</taxon>
        <taxon>Ecdysozoa</taxon>
        <taxon>Nematoda</taxon>
        <taxon>Chromadorea</taxon>
        <taxon>Rhabditida</taxon>
        <taxon>Rhabditina</taxon>
        <taxon>Rhabditomorpha</taxon>
        <taxon>Strongyloidea</taxon>
        <taxon>Heligmosomidae</taxon>
        <taxon>Heligmosomoides</taxon>
    </lineage>
</organism>
<dbReference type="SUPFAM" id="SSF53098">
    <property type="entry name" value="Ribonuclease H-like"/>
    <property type="match status" value="1"/>
</dbReference>
<proteinExistence type="predicted"/>
<dbReference type="OrthoDB" id="5865631at2759"/>
<dbReference type="Proteomes" id="UP000050761">
    <property type="component" value="Unassembled WGS sequence"/>
</dbReference>
<evidence type="ECO:0000313" key="4">
    <source>
        <dbReference type="WBParaSite" id="HPBE_0002011601-mRNA-1"/>
    </source>
</evidence>
<gene>
    <name evidence="2" type="ORF">HPBE_LOCUS20115</name>
</gene>
<dbReference type="EMBL" id="UZAH01031872">
    <property type="protein sequence ID" value="VDP18319.1"/>
    <property type="molecule type" value="Genomic_DNA"/>
</dbReference>
<dbReference type="InterPro" id="IPR052717">
    <property type="entry name" value="Vacuolar_transposase_reg"/>
</dbReference>
<feature type="domain" description="HAT C-terminal dimerisation" evidence="1">
    <location>
        <begin position="194"/>
        <end position="275"/>
    </location>
</feature>
<dbReference type="PANTHER" id="PTHR46169">
    <property type="entry name" value="DNA REPLICATION-RELATED ELEMENT FACTOR, ISOFORM A"/>
    <property type="match status" value="1"/>
</dbReference>
<evidence type="ECO:0000259" key="1">
    <source>
        <dbReference type="Pfam" id="PF05699"/>
    </source>
</evidence>